<dbReference type="AlphaFoldDB" id="A0A8S9ZLD0"/>
<sequence length="142" mass="16804">MFIYKTNKFLFFLIFLIQLIEWDRSLIEAQFIDNLTSGTILNNLLTRKTREENLAKIKEEYKKINNKHQTSVEAQSWADSYTRGTILNNLVGRKRRFILNNFIRKKREQETIYSADSSIDRSKHQYADYMTSGTILSNLVGR</sequence>
<evidence type="ECO:0000256" key="1">
    <source>
        <dbReference type="SAM" id="SignalP"/>
    </source>
</evidence>
<comment type="caution">
    <text evidence="2">The sequence shown here is derived from an EMBL/GenBank/DDBJ whole genome shotgun (WGS) entry which is preliminary data.</text>
</comment>
<dbReference type="EMBL" id="JABEBT010000063">
    <property type="protein sequence ID" value="KAF7634160.1"/>
    <property type="molecule type" value="Genomic_DNA"/>
</dbReference>
<keyword evidence="3" id="KW-1185">Reference proteome</keyword>
<evidence type="ECO:0000313" key="2">
    <source>
        <dbReference type="EMBL" id="KAF7634160.1"/>
    </source>
</evidence>
<reference evidence="2" key="1">
    <citation type="journal article" date="2020" name="Ecol. Evol.">
        <title>Genome structure and content of the rice root-knot nematode (Meloidogyne graminicola).</title>
        <authorList>
            <person name="Phan N.T."/>
            <person name="Danchin E.G.J."/>
            <person name="Klopp C."/>
            <person name="Perfus-Barbeoch L."/>
            <person name="Kozlowski D.K."/>
            <person name="Koutsovoulos G.D."/>
            <person name="Lopez-Roques C."/>
            <person name="Bouchez O."/>
            <person name="Zahm M."/>
            <person name="Besnard G."/>
            <person name="Bellafiore S."/>
        </authorList>
    </citation>
    <scope>NUCLEOTIDE SEQUENCE</scope>
    <source>
        <strain evidence="2">VN-18</strain>
    </source>
</reference>
<accession>A0A8S9ZLD0</accession>
<gene>
    <name evidence="2" type="ORF">Mgra_00006458</name>
</gene>
<keyword evidence="1" id="KW-0732">Signal</keyword>
<evidence type="ECO:0000313" key="3">
    <source>
        <dbReference type="Proteomes" id="UP000605970"/>
    </source>
</evidence>
<protein>
    <submittedName>
        <fullName evidence="2">Uncharacterized protein</fullName>
    </submittedName>
</protein>
<dbReference type="Proteomes" id="UP000605970">
    <property type="component" value="Unassembled WGS sequence"/>
</dbReference>
<dbReference type="OrthoDB" id="10464303at2759"/>
<name>A0A8S9ZLD0_9BILA</name>
<organism evidence="2 3">
    <name type="scientific">Meloidogyne graminicola</name>
    <dbReference type="NCBI Taxonomy" id="189291"/>
    <lineage>
        <taxon>Eukaryota</taxon>
        <taxon>Metazoa</taxon>
        <taxon>Ecdysozoa</taxon>
        <taxon>Nematoda</taxon>
        <taxon>Chromadorea</taxon>
        <taxon>Rhabditida</taxon>
        <taxon>Tylenchina</taxon>
        <taxon>Tylenchomorpha</taxon>
        <taxon>Tylenchoidea</taxon>
        <taxon>Meloidogynidae</taxon>
        <taxon>Meloidogyninae</taxon>
        <taxon>Meloidogyne</taxon>
    </lineage>
</organism>
<feature type="signal peptide" evidence="1">
    <location>
        <begin position="1"/>
        <end position="22"/>
    </location>
</feature>
<proteinExistence type="predicted"/>
<feature type="chain" id="PRO_5035938317" evidence="1">
    <location>
        <begin position="23"/>
        <end position="142"/>
    </location>
</feature>